<dbReference type="OrthoDB" id="255198at2"/>
<proteinExistence type="predicted"/>
<organism evidence="1 2">
    <name type="scientific">Mycobacterium marinum (strain ATCC BAA-535 / M)</name>
    <dbReference type="NCBI Taxonomy" id="216594"/>
    <lineage>
        <taxon>Bacteria</taxon>
        <taxon>Bacillati</taxon>
        <taxon>Actinomycetota</taxon>
        <taxon>Actinomycetes</taxon>
        <taxon>Mycobacteriales</taxon>
        <taxon>Mycobacteriaceae</taxon>
        <taxon>Mycobacterium</taxon>
        <taxon>Mycobacterium ulcerans group</taxon>
    </lineage>
</organism>
<dbReference type="HOGENOM" id="CLU_069565_0_0_11"/>
<name>B2HL40_MYCMM</name>
<dbReference type="InterPro" id="IPR012337">
    <property type="entry name" value="RNaseH-like_sf"/>
</dbReference>
<protein>
    <recommendedName>
        <fullName evidence="3">NurA domain-containing protein</fullName>
    </recommendedName>
</protein>
<dbReference type="AlphaFoldDB" id="B2HL40"/>
<evidence type="ECO:0008006" key="3">
    <source>
        <dbReference type="Google" id="ProtNLM"/>
    </source>
</evidence>
<keyword evidence="2" id="KW-1185">Reference proteome</keyword>
<dbReference type="eggNOG" id="COG2380">
    <property type="taxonomic scope" value="Bacteria"/>
</dbReference>
<dbReference type="KEGG" id="mmi:MMAR_3602"/>
<reference evidence="1 2" key="1">
    <citation type="journal article" date="2008" name="Genome Res.">
        <title>Insights from the complete genome sequence of Mycobacterium marinum on the evolution of Mycobacterium tuberculosis.</title>
        <authorList>
            <person name="Stinear T.P."/>
            <person name="Seemann T."/>
            <person name="Harrison P.F."/>
            <person name="Jenkin G.A."/>
            <person name="Davies J.K."/>
            <person name="Johnson P.D."/>
            <person name="Abdellah Z."/>
            <person name="Arrowsmith C."/>
            <person name="Chillingworth T."/>
            <person name="Churcher C."/>
            <person name="Clarke K."/>
            <person name="Cronin A."/>
            <person name="Davis P."/>
            <person name="Goodhead I."/>
            <person name="Holroyd N."/>
            <person name="Jagels K."/>
            <person name="Lord A."/>
            <person name="Moule S."/>
            <person name="Mungall K."/>
            <person name="Norbertczak H."/>
            <person name="Quail M.A."/>
            <person name="Rabbinowitsch E."/>
            <person name="Walker D."/>
            <person name="White B."/>
            <person name="Whitehead S."/>
            <person name="Small P.L."/>
            <person name="Brosch R."/>
            <person name="Ramakrishnan L."/>
            <person name="Fischbach M.A."/>
            <person name="Parkhill J."/>
            <person name="Cole S.T."/>
        </authorList>
    </citation>
    <scope>NUCLEOTIDE SEQUENCE [LARGE SCALE GENOMIC DNA]</scope>
    <source>
        <strain evidence="2">ATCC BAA-535 / M</strain>
    </source>
</reference>
<dbReference type="RefSeq" id="WP_012395227.1">
    <property type="nucleotide sequence ID" value="NC_010612.1"/>
</dbReference>
<sequence length="326" mass="35417">MTPVVRLDSQVADGPRTVFVEDWAATYGSPYLVQPDEPLHADVELVEDGGRLVAHPGVPPSREVDIAFVDGVRRGEASLYQHNHATGAVTYGVAGGHACGAVLGDGQTLSFGETRVRRLVIWGAGLTGVLPPIRGGWWWVPASVASSAPDAPLKELQTRMREDEGRLAEDLCERGYLVVIDGPLNFVRSRELPVVGYVKTHYRALLPEEHHSRIPELQAGERTSLFRLGSDRYSCYLRLTRRSATSSPWFGIVRLEVPQSSGLSAAIEVTNHVAGAIPRYAGVAHRDPRAPQNLQPIGALEKHLRHLLGHAGLAARAVREAVDALI</sequence>
<evidence type="ECO:0000313" key="2">
    <source>
        <dbReference type="Proteomes" id="UP000001190"/>
    </source>
</evidence>
<gene>
    <name evidence="1" type="ordered locus">MMAR_3602</name>
</gene>
<dbReference type="Proteomes" id="UP000001190">
    <property type="component" value="Chromosome"/>
</dbReference>
<dbReference type="STRING" id="216594.MMAR_3602"/>
<dbReference type="SUPFAM" id="SSF53098">
    <property type="entry name" value="Ribonuclease H-like"/>
    <property type="match status" value="1"/>
</dbReference>
<accession>B2HL40</accession>
<evidence type="ECO:0000313" key="1">
    <source>
        <dbReference type="EMBL" id="ACC42016.1"/>
    </source>
</evidence>
<dbReference type="EMBL" id="CP000854">
    <property type="protein sequence ID" value="ACC42016.1"/>
    <property type="molecule type" value="Genomic_DNA"/>
</dbReference>